<evidence type="ECO:0000313" key="2">
    <source>
        <dbReference type="EMBL" id="AXC10645.1"/>
    </source>
</evidence>
<feature type="transmembrane region" description="Helical" evidence="1">
    <location>
        <begin position="97"/>
        <end position="113"/>
    </location>
</feature>
<feature type="transmembrane region" description="Helical" evidence="1">
    <location>
        <begin position="20"/>
        <end position="42"/>
    </location>
</feature>
<dbReference type="OrthoDB" id="117249at2"/>
<keyword evidence="1" id="KW-1133">Transmembrane helix</keyword>
<keyword evidence="1" id="KW-0812">Transmembrane</keyword>
<proteinExistence type="predicted"/>
<feature type="transmembrane region" description="Helical" evidence="1">
    <location>
        <begin position="72"/>
        <end position="91"/>
    </location>
</feature>
<dbReference type="AlphaFoldDB" id="A0A2Z5FW88"/>
<reference evidence="2 3" key="1">
    <citation type="journal article" date="2018" name="Front. Microbiol.">
        <title>Hydrolytic Capabilities as a Key to Environmental Success: Chitinolytic and Cellulolytic Acidobacteria From Acidic Sub-arctic Soils and Boreal Peatlands.</title>
        <authorList>
            <person name="Belova S.E."/>
            <person name="Ravin N.V."/>
            <person name="Pankratov T.A."/>
            <person name="Rakitin A.L."/>
            <person name="Ivanova A.A."/>
            <person name="Beletsky A.V."/>
            <person name="Mardanov A.V."/>
            <person name="Sinninghe Damste J.S."/>
            <person name="Dedysh S.N."/>
        </authorList>
    </citation>
    <scope>NUCLEOTIDE SEQUENCE [LARGE SCALE GENOMIC DNA]</scope>
    <source>
        <strain evidence="2 3">SBC82</strain>
    </source>
</reference>
<dbReference type="RefSeq" id="WP_114206241.1">
    <property type="nucleotide sequence ID" value="NZ_CP030840.1"/>
</dbReference>
<feature type="transmembrane region" description="Helical" evidence="1">
    <location>
        <begin position="48"/>
        <end position="65"/>
    </location>
</feature>
<keyword evidence="1" id="KW-0472">Membrane</keyword>
<evidence type="ECO:0000256" key="1">
    <source>
        <dbReference type="SAM" id="Phobius"/>
    </source>
</evidence>
<evidence type="ECO:0000313" key="3">
    <source>
        <dbReference type="Proteomes" id="UP000253606"/>
    </source>
</evidence>
<name>A0A2Z5FW88_9BACT</name>
<protein>
    <submittedName>
        <fullName evidence="2">Uncharacterized protein</fullName>
    </submittedName>
</protein>
<sequence length="122" mass="13548">MSDELERKDPSQTGKKPLPLPGMAGIALYMLALSVVIGFGVVGHHYPALLLIISGLTACASFGLLRQQRWGWALSLAATFLLMVYQFYILARFHQPPAGFMGALNLILFLYLVRPEVMERLK</sequence>
<dbReference type="EMBL" id="CP030840">
    <property type="protein sequence ID" value="AXC10645.1"/>
    <property type="molecule type" value="Genomic_DNA"/>
</dbReference>
<dbReference type="KEGG" id="abas:ACPOL_1297"/>
<keyword evidence="3" id="KW-1185">Reference proteome</keyword>
<dbReference type="InterPro" id="IPR021125">
    <property type="entry name" value="DUF2127"/>
</dbReference>
<organism evidence="2 3">
    <name type="scientific">Acidisarcina polymorpha</name>
    <dbReference type="NCBI Taxonomy" id="2211140"/>
    <lineage>
        <taxon>Bacteria</taxon>
        <taxon>Pseudomonadati</taxon>
        <taxon>Acidobacteriota</taxon>
        <taxon>Terriglobia</taxon>
        <taxon>Terriglobales</taxon>
        <taxon>Acidobacteriaceae</taxon>
        <taxon>Acidisarcina</taxon>
    </lineage>
</organism>
<dbReference type="Proteomes" id="UP000253606">
    <property type="component" value="Chromosome"/>
</dbReference>
<dbReference type="Pfam" id="PF09900">
    <property type="entry name" value="DUF2127"/>
    <property type="match status" value="1"/>
</dbReference>
<gene>
    <name evidence="2" type="ORF">ACPOL_1297</name>
</gene>
<accession>A0A2Z5FW88</accession>